<accession>A0A1B6VY36</accession>
<dbReference type="OrthoDB" id="6989522at2"/>
<organism evidence="2 3">
    <name type="scientific">Eikenella halliae</name>
    <dbReference type="NCBI Taxonomy" id="1795832"/>
    <lineage>
        <taxon>Bacteria</taxon>
        <taxon>Pseudomonadati</taxon>
        <taxon>Pseudomonadota</taxon>
        <taxon>Betaproteobacteria</taxon>
        <taxon>Neisseriales</taxon>
        <taxon>Neisseriaceae</taxon>
        <taxon>Eikenella</taxon>
    </lineage>
</organism>
<keyword evidence="3" id="KW-1185">Reference proteome</keyword>
<dbReference type="Pfam" id="PF09346">
    <property type="entry name" value="SMI1_KNR4"/>
    <property type="match status" value="1"/>
</dbReference>
<evidence type="ECO:0000313" key="2">
    <source>
        <dbReference type="EMBL" id="OAM42189.1"/>
    </source>
</evidence>
<protein>
    <recommendedName>
        <fullName evidence="1">Knr4/Smi1-like domain-containing protein</fullName>
    </recommendedName>
</protein>
<reference evidence="3" key="1">
    <citation type="submission" date="2016-05" db="EMBL/GenBank/DDBJ databases">
        <title>Draft genome of Corynebacterium afermentans subsp. afermentans LCDC 88199T.</title>
        <authorList>
            <person name="Bernier A.-M."/>
            <person name="Bernard K."/>
        </authorList>
    </citation>
    <scope>NUCLEOTIDE SEQUENCE [LARGE SCALE GENOMIC DNA]</scope>
    <source>
        <strain evidence="3">NML130454</strain>
    </source>
</reference>
<evidence type="ECO:0000259" key="1">
    <source>
        <dbReference type="Pfam" id="PF09346"/>
    </source>
</evidence>
<proteinExistence type="predicted"/>
<comment type="caution">
    <text evidence="2">The sequence shown here is derived from an EMBL/GenBank/DDBJ whole genome shotgun (WGS) entry which is preliminary data.</text>
</comment>
<dbReference type="Gene3D" id="3.40.1580.10">
    <property type="entry name" value="SMI1/KNR4-like"/>
    <property type="match status" value="1"/>
</dbReference>
<dbReference type="AlphaFoldDB" id="A0A1B6VY36"/>
<evidence type="ECO:0000313" key="3">
    <source>
        <dbReference type="Proteomes" id="UP000077726"/>
    </source>
</evidence>
<dbReference type="RefSeq" id="WP_064089961.1">
    <property type="nucleotide sequence ID" value="NZ_LXSQ01000019.1"/>
</dbReference>
<name>A0A1B6VY36_9NEIS</name>
<sequence length="180" mass="20738">MSKYNDVYVKFKKIHCIYNKIYGSGYELKKVSNKPEGGLFDKLPVDYTAMLEFFDGIEIPLELDLGLEIGPVPFLGIPKFQELEQLNNEFLPEINILLEEWGDEEINVIGKTEKPTNKDWIKGKILFSISSGFYWYFDMNPPLGGNVGQIVFFYYMGDEAIVYVVAKNFVDFIELLCKTV</sequence>
<dbReference type="EMBL" id="LXSQ01000019">
    <property type="protein sequence ID" value="OAM42189.1"/>
    <property type="molecule type" value="Genomic_DNA"/>
</dbReference>
<dbReference type="Proteomes" id="UP000077726">
    <property type="component" value="Unassembled WGS sequence"/>
</dbReference>
<gene>
    <name evidence="2" type="ORF">A7Q00_07505</name>
</gene>
<dbReference type="InterPro" id="IPR037883">
    <property type="entry name" value="Knr4/Smi1-like_sf"/>
</dbReference>
<dbReference type="SUPFAM" id="SSF160631">
    <property type="entry name" value="SMI1/KNR4-like"/>
    <property type="match status" value="1"/>
</dbReference>
<dbReference type="InterPro" id="IPR018958">
    <property type="entry name" value="Knr4/Smi1-like_dom"/>
</dbReference>
<feature type="domain" description="Knr4/Smi1-like" evidence="1">
    <location>
        <begin position="42"/>
        <end position="174"/>
    </location>
</feature>